<comment type="similarity">
    <text evidence="1">Belongs to the peptidase S28 family.</text>
</comment>
<dbReference type="PANTHER" id="PTHR11010:SF11">
    <property type="entry name" value="THYMUS-SPECIFIC SERINE PROTEASE"/>
    <property type="match status" value="1"/>
</dbReference>
<sequence length="178" mass="19630">MTAHFCAMAAAFLLAVVGTALHVASAVELPTHARDGRLWALIQAQSQQMFSAPSTELWFSQRLDHFAGDSEDAANATFQQRFYEVNDFWRQPDGPVILYIGGEGALTKAPAGFVQVLAKKWGAKVLALEHRFYGKSVPNNDLTTPNYRYLTVQQALADLNGSRLAGRTLGRLLRVPRL</sequence>
<keyword evidence="5" id="KW-0325">Glycoprotein</keyword>
<feature type="chain" id="PRO_5042016053" description="Serine protease family S33" evidence="6">
    <location>
        <begin position="27"/>
        <end position="178"/>
    </location>
</feature>
<keyword evidence="8" id="KW-1185">Reference proteome</keyword>
<dbReference type="Pfam" id="PF05577">
    <property type="entry name" value="Peptidase_S28"/>
    <property type="match status" value="1"/>
</dbReference>
<keyword evidence="2" id="KW-0645">Protease</keyword>
<proteinExistence type="inferred from homology"/>
<protein>
    <recommendedName>
        <fullName evidence="9">Serine protease family S33</fullName>
    </recommendedName>
</protein>
<evidence type="ECO:0000313" key="8">
    <source>
        <dbReference type="Proteomes" id="UP001209570"/>
    </source>
</evidence>
<evidence type="ECO:0000256" key="1">
    <source>
        <dbReference type="ARBA" id="ARBA00011079"/>
    </source>
</evidence>
<evidence type="ECO:0008006" key="9">
    <source>
        <dbReference type="Google" id="ProtNLM"/>
    </source>
</evidence>
<dbReference type="Proteomes" id="UP001209570">
    <property type="component" value="Unassembled WGS sequence"/>
</dbReference>
<dbReference type="InterPro" id="IPR029058">
    <property type="entry name" value="AB_hydrolase_fold"/>
</dbReference>
<accession>A0AAD5L9U9</accession>
<dbReference type="GO" id="GO:0070008">
    <property type="term" value="F:serine-type exopeptidase activity"/>
    <property type="evidence" value="ECO:0007669"/>
    <property type="project" value="InterPro"/>
</dbReference>
<feature type="signal peptide" evidence="6">
    <location>
        <begin position="1"/>
        <end position="26"/>
    </location>
</feature>
<dbReference type="GO" id="GO:0008239">
    <property type="term" value="F:dipeptidyl-peptidase activity"/>
    <property type="evidence" value="ECO:0007669"/>
    <property type="project" value="TreeGrafter"/>
</dbReference>
<evidence type="ECO:0000256" key="3">
    <source>
        <dbReference type="ARBA" id="ARBA00022729"/>
    </source>
</evidence>
<evidence type="ECO:0000256" key="6">
    <source>
        <dbReference type="SAM" id="SignalP"/>
    </source>
</evidence>
<organism evidence="7 8">
    <name type="scientific">Pythium insidiosum</name>
    <name type="common">Pythiosis disease agent</name>
    <dbReference type="NCBI Taxonomy" id="114742"/>
    <lineage>
        <taxon>Eukaryota</taxon>
        <taxon>Sar</taxon>
        <taxon>Stramenopiles</taxon>
        <taxon>Oomycota</taxon>
        <taxon>Peronosporomycetes</taxon>
        <taxon>Pythiales</taxon>
        <taxon>Pythiaceae</taxon>
        <taxon>Pythium</taxon>
    </lineage>
</organism>
<dbReference type="InterPro" id="IPR008758">
    <property type="entry name" value="Peptidase_S28"/>
</dbReference>
<evidence type="ECO:0000313" key="7">
    <source>
        <dbReference type="EMBL" id="KAJ0391490.1"/>
    </source>
</evidence>
<gene>
    <name evidence="7" type="ORF">P43SY_010271</name>
</gene>
<name>A0AAD5L9U9_PYTIN</name>
<evidence type="ECO:0000256" key="5">
    <source>
        <dbReference type="ARBA" id="ARBA00023180"/>
    </source>
</evidence>
<reference evidence="7" key="1">
    <citation type="submission" date="2021-12" db="EMBL/GenBank/DDBJ databases">
        <title>Prjna785345.</title>
        <authorList>
            <person name="Rujirawat T."/>
            <person name="Krajaejun T."/>
        </authorList>
    </citation>
    <scope>NUCLEOTIDE SEQUENCE</scope>
    <source>
        <strain evidence="7">Pi057C3</strain>
    </source>
</reference>
<dbReference type="EMBL" id="JAKCXM010001007">
    <property type="protein sequence ID" value="KAJ0391490.1"/>
    <property type="molecule type" value="Genomic_DNA"/>
</dbReference>
<dbReference type="GO" id="GO:0006508">
    <property type="term" value="P:proteolysis"/>
    <property type="evidence" value="ECO:0007669"/>
    <property type="project" value="UniProtKB-KW"/>
</dbReference>
<evidence type="ECO:0000256" key="2">
    <source>
        <dbReference type="ARBA" id="ARBA00022670"/>
    </source>
</evidence>
<keyword evidence="4" id="KW-0378">Hydrolase</keyword>
<dbReference type="AlphaFoldDB" id="A0AAD5L9U9"/>
<comment type="caution">
    <text evidence="7">The sequence shown here is derived from an EMBL/GenBank/DDBJ whole genome shotgun (WGS) entry which is preliminary data.</text>
</comment>
<dbReference type="SUPFAM" id="SSF53474">
    <property type="entry name" value="alpha/beta-Hydrolases"/>
    <property type="match status" value="1"/>
</dbReference>
<evidence type="ECO:0000256" key="4">
    <source>
        <dbReference type="ARBA" id="ARBA00022801"/>
    </source>
</evidence>
<dbReference type="Gene3D" id="3.40.50.1820">
    <property type="entry name" value="alpha/beta hydrolase"/>
    <property type="match status" value="1"/>
</dbReference>
<dbReference type="PANTHER" id="PTHR11010">
    <property type="entry name" value="PROTEASE S28 PRO-X CARBOXYPEPTIDASE-RELATED"/>
    <property type="match status" value="1"/>
</dbReference>
<keyword evidence="3 6" id="KW-0732">Signal</keyword>